<keyword evidence="4" id="KW-1185">Reference proteome</keyword>
<sequence>MGKKIGKNLEKTFVPEEEVLKNIEEAPMPLNILWSLHHCVFLKCDQTNFEIDPSFGVEASELYPDVKYTTVDEYLNQFV</sequence>
<protein>
    <recommendedName>
        <fullName evidence="2">NmrA-like domain-containing protein</fullName>
    </recommendedName>
</protein>
<dbReference type="PANTHER" id="PTHR43349">
    <property type="entry name" value="PINORESINOL REDUCTASE-RELATED"/>
    <property type="match status" value="1"/>
</dbReference>
<evidence type="ECO:0000313" key="3">
    <source>
        <dbReference type="EMBL" id="PIA28341.1"/>
    </source>
</evidence>
<evidence type="ECO:0000259" key="2">
    <source>
        <dbReference type="Pfam" id="PF05368"/>
    </source>
</evidence>
<dbReference type="Proteomes" id="UP000230069">
    <property type="component" value="Unassembled WGS sequence"/>
</dbReference>
<dbReference type="InterPro" id="IPR050608">
    <property type="entry name" value="NmrA-type/Isoflavone_red_sf"/>
</dbReference>
<dbReference type="STRING" id="218851.A0A2G5CAP4"/>
<gene>
    <name evidence="3" type="ORF">AQUCO_07100008v1</name>
</gene>
<dbReference type="AlphaFoldDB" id="A0A2G5CAP4"/>
<dbReference type="InterPro" id="IPR008030">
    <property type="entry name" value="NmrA-like"/>
</dbReference>
<dbReference type="OrthoDB" id="419598at2759"/>
<accession>A0A2G5CAP4</accession>
<proteinExistence type="inferred from homology"/>
<feature type="domain" description="NmrA-like" evidence="2">
    <location>
        <begin position="2"/>
        <end position="75"/>
    </location>
</feature>
<evidence type="ECO:0000256" key="1">
    <source>
        <dbReference type="ARBA" id="ARBA00005725"/>
    </source>
</evidence>
<dbReference type="Gene3D" id="3.90.25.10">
    <property type="entry name" value="UDP-galactose 4-epimerase, domain 1"/>
    <property type="match status" value="1"/>
</dbReference>
<name>A0A2G5CAP4_AQUCA</name>
<comment type="similarity">
    <text evidence="1">Belongs to the NmrA-type oxidoreductase family. Isoflavone reductase subfamily.</text>
</comment>
<evidence type="ECO:0000313" key="4">
    <source>
        <dbReference type="Proteomes" id="UP000230069"/>
    </source>
</evidence>
<dbReference type="InParanoid" id="A0A2G5CAP4"/>
<dbReference type="PANTHER" id="PTHR43349:SF35">
    <property type="entry name" value="PHENYLCOUMARAN BENZYLIC ETHER REDUCTASE 1"/>
    <property type="match status" value="1"/>
</dbReference>
<reference evidence="3 4" key="1">
    <citation type="submission" date="2017-09" db="EMBL/GenBank/DDBJ databases">
        <title>WGS assembly of Aquilegia coerulea Goldsmith.</title>
        <authorList>
            <person name="Hodges S."/>
            <person name="Kramer E."/>
            <person name="Nordborg M."/>
            <person name="Tomkins J."/>
            <person name="Borevitz J."/>
            <person name="Derieg N."/>
            <person name="Yan J."/>
            <person name="Mihaltcheva S."/>
            <person name="Hayes R.D."/>
            <person name="Rokhsar D."/>
        </authorList>
    </citation>
    <scope>NUCLEOTIDE SEQUENCE [LARGE SCALE GENOMIC DNA]</scope>
    <source>
        <strain evidence="4">cv. Goldsmith</strain>
    </source>
</reference>
<organism evidence="3 4">
    <name type="scientific">Aquilegia coerulea</name>
    <name type="common">Rocky mountain columbine</name>
    <dbReference type="NCBI Taxonomy" id="218851"/>
    <lineage>
        <taxon>Eukaryota</taxon>
        <taxon>Viridiplantae</taxon>
        <taxon>Streptophyta</taxon>
        <taxon>Embryophyta</taxon>
        <taxon>Tracheophyta</taxon>
        <taxon>Spermatophyta</taxon>
        <taxon>Magnoliopsida</taxon>
        <taxon>Ranunculales</taxon>
        <taxon>Ranunculaceae</taxon>
        <taxon>Thalictroideae</taxon>
        <taxon>Aquilegia</taxon>
    </lineage>
</organism>
<dbReference type="Pfam" id="PF05368">
    <property type="entry name" value="NmrA"/>
    <property type="match status" value="1"/>
</dbReference>
<dbReference type="EMBL" id="KZ305088">
    <property type="protein sequence ID" value="PIA28341.1"/>
    <property type="molecule type" value="Genomic_DNA"/>
</dbReference>